<dbReference type="Proteomes" id="UP000188318">
    <property type="component" value="Unassembled WGS sequence"/>
</dbReference>
<gene>
    <name evidence="21" type="ORF">ASPCADRAFT_162501</name>
</gene>
<dbReference type="PANTHER" id="PTHR31297:SF34">
    <property type="entry name" value="GLUCAN 1,3-BETA-GLUCOSIDASE 2"/>
    <property type="match status" value="1"/>
</dbReference>
<feature type="region of interest" description="Disordered" evidence="18">
    <location>
        <begin position="169"/>
        <end position="192"/>
    </location>
</feature>
<dbReference type="InterPro" id="IPR017853">
    <property type="entry name" value="GH"/>
</dbReference>
<evidence type="ECO:0000256" key="4">
    <source>
        <dbReference type="ARBA" id="ARBA00022692"/>
    </source>
</evidence>
<keyword evidence="7 19" id="KW-1133">Transmembrane helix</keyword>
<evidence type="ECO:0000256" key="16">
    <source>
        <dbReference type="ARBA" id="ARBA00038929"/>
    </source>
</evidence>
<feature type="transmembrane region" description="Helical" evidence="19">
    <location>
        <begin position="280"/>
        <end position="299"/>
    </location>
</feature>
<dbReference type="PANTHER" id="PTHR31297">
    <property type="entry name" value="GLUCAN ENDO-1,6-BETA-GLUCOSIDASE B"/>
    <property type="match status" value="1"/>
</dbReference>
<keyword evidence="22" id="KW-1185">Reference proteome</keyword>
<dbReference type="InterPro" id="IPR050386">
    <property type="entry name" value="Glycosyl_hydrolase_5"/>
</dbReference>
<evidence type="ECO:0000256" key="10">
    <source>
        <dbReference type="ARBA" id="ARBA00023277"/>
    </source>
</evidence>
<dbReference type="EC" id="3.2.1.58" evidence="16"/>
<dbReference type="VEuPathDB" id="FungiDB:ASPCADRAFT_162501"/>
<feature type="region of interest" description="Disordered" evidence="18">
    <location>
        <begin position="1"/>
        <end position="54"/>
    </location>
</feature>
<keyword evidence="8 19" id="KW-0472">Membrane</keyword>
<dbReference type="EMBL" id="KV907495">
    <property type="protein sequence ID" value="OOF98789.1"/>
    <property type="molecule type" value="Genomic_DNA"/>
</dbReference>
<evidence type="ECO:0000256" key="18">
    <source>
        <dbReference type="SAM" id="MobiDB-lite"/>
    </source>
</evidence>
<comment type="catalytic activity">
    <reaction evidence="14">
        <text>Successive hydrolysis of beta-D-glucose units from the non-reducing ends of (1-&gt;3)-beta-D-glucans, releasing alpha-glucose.</text>
        <dbReference type="EC" id="3.2.1.58"/>
    </reaction>
</comment>
<dbReference type="OrthoDB" id="62120at2759"/>
<evidence type="ECO:0000259" key="20">
    <source>
        <dbReference type="Pfam" id="PF00150"/>
    </source>
</evidence>
<keyword evidence="10" id="KW-0119">Carbohydrate metabolism</keyword>
<keyword evidence="9" id="KW-0325">Glycoprotein</keyword>
<evidence type="ECO:0000256" key="7">
    <source>
        <dbReference type="ARBA" id="ARBA00022989"/>
    </source>
</evidence>
<evidence type="ECO:0000256" key="14">
    <source>
        <dbReference type="ARBA" id="ARBA00036824"/>
    </source>
</evidence>
<evidence type="ECO:0000256" key="3">
    <source>
        <dbReference type="ARBA" id="ARBA00022475"/>
    </source>
</evidence>
<accession>A0A1R3RWC4</accession>
<evidence type="ECO:0000313" key="21">
    <source>
        <dbReference type="EMBL" id="OOF98789.1"/>
    </source>
</evidence>
<evidence type="ECO:0000256" key="2">
    <source>
        <dbReference type="ARBA" id="ARBA00005641"/>
    </source>
</evidence>
<keyword evidence="4 19" id="KW-0812">Transmembrane</keyword>
<evidence type="ECO:0000256" key="1">
    <source>
        <dbReference type="ARBA" id="ARBA00004401"/>
    </source>
</evidence>
<dbReference type="Pfam" id="PF00150">
    <property type="entry name" value="Cellulase"/>
    <property type="match status" value="1"/>
</dbReference>
<protein>
    <recommendedName>
        <fullName evidence="16">glucan 1,3-beta-glucosidase</fullName>
        <ecNumber evidence="16">3.2.1.58</ecNumber>
    </recommendedName>
    <alternativeName>
        <fullName evidence="17">Exo-1,3-beta-glucanase D</fullName>
    </alternativeName>
</protein>
<evidence type="ECO:0000256" key="13">
    <source>
        <dbReference type="ARBA" id="ARBA00023326"/>
    </source>
</evidence>
<evidence type="ECO:0000256" key="12">
    <source>
        <dbReference type="ARBA" id="ARBA00023316"/>
    </source>
</evidence>
<organism evidence="21 22">
    <name type="scientific">Aspergillus carbonarius (strain ITEM 5010)</name>
    <dbReference type="NCBI Taxonomy" id="602072"/>
    <lineage>
        <taxon>Eukaryota</taxon>
        <taxon>Fungi</taxon>
        <taxon>Dikarya</taxon>
        <taxon>Ascomycota</taxon>
        <taxon>Pezizomycotina</taxon>
        <taxon>Eurotiomycetes</taxon>
        <taxon>Eurotiomycetidae</taxon>
        <taxon>Eurotiales</taxon>
        <taxon>Aspergillaceae</taxon>
        <taxon>Aspergillus</taxon>
        <taxon>Aspergillus subgen. Circumdati</taxon>
    </lineage>
</organism>
<dbReference type="AlphaFoldDB" id="A0A1R3RWC4"/>
<keyword evidence="5 21" id="KW-0378">Hydrolase</keyword>
<evidence type="ECO:0000256" key="17">
    <source>
        <dbReference type="ARBA" id="ARBA00041260"/>
    </source>
</evidence>
<evidence type="ECO:0000256" key="11">
    <source>
        <dbReference type="ARBA" id="ARBA00023295"/>
    </source>
</evidence>
<comment type="similarity">
    <text evidence="2">Belongs to the glycosyl hydrolase 5 (cellulase A) family.</text>
</comment>
<dbReference type="GO" id="GO:0071555">
    <property type="term" value="P:cell wall organization"/>
    <property type="evidence" value="ECO:0007669"/>
    <property type="project" value="UniProtKB-KW"/>
</dbReference>
<name>A0A1R3RWC4_ASPC5</name>
<keyword evidence="12" id="KW-0961">Cell wall biogenesis/degradation</keyword>
<keyword evidence="13" id="KW-0624">Polysaccharide degradation</keyword>
<feature type="domain" description="Glycoside hydrolase family 5" evidence="20">
    <location>
        <begin position="441"/>
        <end position="679"/>
    </location>
</feature>
<evidence type="ECO:0000256" key="9">
    <source>
        <dbReference type="ARBA" id="ARBA00023180"/>
    </source>
</evidence>
<evidence type="ECO:0000256" key="6">
    <source>
        <dbReference type="ARBA" id="ARBA00022968"/>
    </source>
</evidence>
<keyword evidence="11" id="KW-0326">Glycosidase</keyword>
<comment type="subcellular location">
    <subcellularLocation>
        <location evidence="1">Cell membrane</location>
        <topology evidence="1">Single-pass type II membrane protein</topology>
    </subcellularLocation>
</comment>
<dbReference type="GO" id="GO:0009251">
    <property type="term" value="P:glucan catabolic process"/>
    <property type="evidence" value="ECO:0007669"/>
    <property type="project" value="TreeGrafter"/>
</dbReference>
<evidence type="ECO:0000256" key="19">
    <source>
        <dbReference type="SAM" id="Phobius"/>
    </source>
</evidence>
<dbReference type="STRING" id="602072.A0A1R3RWC4"/>
<comment type="function">
    <text evidence="15">Glucosidase involved in the degradation of cellulosic biomass. Active on lichenan.</text>
</comment>
<reference evidence="22" key="1">
    <citation type="journal article" date="2017" name="Genome Biol.">
        <title>Comparative genomics reveals high biological diversity and specific adaptations in the industrially and medically important fungal genus Aspergillus.</title>
        <authorList>
            <person name="de Vries R.P."/>
            <person name="Riley R."/>
            <person name="Wiebenga A."/>
            <person name="Aguilar-Osorio G."/>
            <person name="Amillis S."/>
            <person name="Uchima C.A."/>
            <person name="Anderluh G."/>
            <person name="Asadollahi M."/>
            <person name="Askin M."/>
            <person name="Barry K."/>
            <person name="Battaglia E."/>
            <person name="Bayram O."/>
            <person name="Benocci T."/>
            <person name="Braus-Stromeyer S.A."/>
            <person name="Caldana C."/>
            <person name="Canovas D."/>
            <person name="Cerqueira G.C."/>
            <person name="Chen F."/>
            <person name="Chen W."/>
            <person name="Choi C."/>
            <person name="Clum A."/>
            <person name="Dos Santos R.A."/>
            <person name="Damasio A.R."/>
            <person name="Diallinas G."/>
            <person name="Emri T."/>
            <person name="Fekete E."/>
            <person name="Flipphi M."/>
            <person name="Freyberg S."/>
            <person name="Gallo A."/>
            <person name="Gournas C."/>
            <person name="Habgood R."/>
            <person name="Hainaut M."/>
            <person name="Harispe M.L."/>
            <person name="Henrissat B."/>
            <person name="Hilden K.S."/>
            <person name="Hope R."/>
            <person name="Hossain A."/>
            <person name="Karabika E."/>
            <person name="Karaffa L."/>
            <person name="Karanyi Z."/>
            <person name="Krasevec N."/>
            <person name="Kuo A."/>
            <person name="Kusch H."/>
            <person name="LaButti K."/>
            <person name="Lagendijk E.L."/>
            <person name="Lapidus A."/>
            <person name="Levasseur A."/>
            <person name="Lindquist E."/>
            <person name="Lipzen A."/>
            <person name="Logrieco A.F."/>
            <person name="MacCabe A."/>
            <person name="Maekelae M.R."/>
            <person name="Malavazi I."/>
            <person name="Melin P."/>
            <person name="Meyer V."/>
            <person name="Mielnichuk N."/>
            <person name="Miskei M."/>
            <person name="Molnar A.P."/>
            <person name="Mule G."/>
            <person name="Ngan C.Y."/>
            <person name="Orejas M."/>
            <person name="Orosz E."/>
            <person name="Ouedraogo J.P."/>
            <person name="Overkamp K.M."/>
            <person name="Park H.-S."/>
            <person name="Perrone G."/>
            <person name="Piumi F."/>
            <person name="Punt P.J."/>
            <person name="Ram A.F."/>
            <person name="Ramon A."/>
            <person name="Rauscher S."/>
            <person name="Record E."/>
            <person name="Riano-Pachon D.M."/>
            <person name="Robert V."/>
            <person name="Roehrig J."/>
            <person name="Ruller R."/>
            <person name="Salamov A."/>
            <person name="Salih N.S."/>
            <person name="Samson R.A."/>
            <person name="Sandor E."/>
            <person name="Sanguinetti M."/>
            <person name="Schuetze T."/>
            <person name="Sepcic K."/>
            <person name="Shelest E."/>
            <person name="Sherlock G."/>
            <person name="Sophianopoulou V."/>
            <person name="Squina F.M."/>
            <person name="Sun H."/>
            <person name="Susca A."/>
            <person name="Todd R.B."/>
            <person name="Tsang A."/>
            <person name="Unkles S.E."/>
            <person name="van de Wiele N."/>
            <person name="van Rossen-Uffink D."/>
            <person name="Oliveira J.V."/>
            <person name="Vesth T.C."/>
            <person name="Visser J."/>
            <person name="Yu J.-H."/>
            <person name="Zhou M."/>
            <person name="Andersen M.R."/>
            <person name="Archer D.B."/>
            <person name="Baker S.E."/>
            <person name="Benoit I."/>
            <person name="Brakhage A.A."/>
            <person name="Braus G.H."/>
            <person name="Fischer R."/>
            <person name="Frisvad J.C."/>
            <person name="Goldman G.H."/>
            <person name="Houbraken J."/>
            <person name="Oakley B."/>
            <person name="Pocsi I."/>
            <person name="Scazzocchio C."/>
            <person name="Seiboth B."/>
            <person name="vanKuyk P.A."/>
            <person name="Wortman J."/>
            <person name="Dyer P.S."/>
            <person name="Grigoriev I.V."/>
        </authorList>
    </citation>
    <scope>NUCLEOTIDE SEQUENCE [LARGE SCALE GENOMIC DNA]</scope>
    <source>
        <strain evidence="22">ITEM 5010</strain>
    </source>
</reference>
<dbReference type="GO" id="GO:0005886">
    <property type="term" value="C:plasma membrane"/>
    <property type="evidence" value="ECO:0007669"/>
    <property type="project" value="UniProtKB-SubCell"/>
</dbReference>
<dbReference type="FunFam" id="3.20.20.80:FF:000033">
    <property type="entry name" value="Glucan 1,3-beta-glucosidase A"/>
    <property type="match status" value="1"/>
</dbReference>
<dbReference type="GO" id="GO:0005576">
    <property type="term" value="C:extracellular region"/>
    <property type="evidence" value="ECO:0007669"/>
    <property type="project" value="TreeGrafter"/>
</dbReference>
<dbReference type="SUPFAM" id="SSF51445">
    <property type="entry name" value="(Trans)glycosidases"/>
    <property type="match status" value="1"/>
</dbReference>
<keyword evidence="6" id="KW-0735">Signal-anchor</keyword>
<dbReference type="OMA" id="WYWTWKT"/>
<evidence type="ECO:0000256" key="15">
    <source>
        <dbReference type="ARBA" id="ARBA00037126"/>
    </source>
</evidence>
<proteinExistence type="inferred from homology"/>
<feature type="region of interest" description="Disordered" evidence="18">
    <location>
        <begin position="104"/>
        <end position="135"/>
    </location>
</feature>
<evidence type="ECO:0000256" key="5">
    <source>
        <dbReference type="ARBA" id="ARBA00022801"/>
    </source>
</evidence>
<evidence type="ECO:0000256" key="8">
    <source>
        <dbReference type="ARBA" id="ARBA00023136"/>
    </source>
</evidence>
<evidence type="ECO:0000313" key="22">
    <source>
        <dbReference type="Proteomes" id="UP000188318"/>
    </source>
</evidence>
<sequence>MPSHSRSRDRLGHDNQRDPDPVCSPSVYQRDDLDNASVDDGYAQPRIYDYEPHEHHDVHEYDNFEEPWVPLRAQVEGDQWRDGFETAIPKEEDVTQAREYQMSGALGDDALLRDTAGTGGRKPKDRPDRETRRQRRKERLAAFFRHKSGNGASELVSADALAKLLGSQDGDDDCLSHLGADNVTPREESRQRKLPVLSEEPLMLRPFPAMAPKGQAQGRVVSGAQLEEGGPDMEMRHRSGGGGGGGPAMEAMLPKEGLDGSVKSSVARLPSFWKRWEKTFIFFGVLLLLAAIAIPVGIIESRRLHDKGKAGGSGSSDLGISRDSIPAYARGTYLDPFTWYDTTGFNLTFTNATVGGLYIMGLNSTWNDSAQANENVPPLDEKFPYGSQPIRGVNLGGWLSIEPWITPSLFNPYSLDEGIIDEWTLSEKLGDSAASVIEKHYATFITEQDFADIRDAGLDHVRIQFSYWALGTYDGDPYVPKIAWRYLLRAIEYCRKYGLRVNLDPHGIPGSQNGWNHSGRQGLIRWLNGTEGEMNRQRSLEMHDQLSQFFAQDRYKNVVTIYGLVNEPLMLSLSVEAVLNWTIQATELVQKNGIKAWVTVHDGFLNLSKWDKMLKTRPDSMMLDTHQYTVFNTGEIVLNHTRKVELICESWYAMIQAINVTSTGWGPTICGEWSQADTDCGQYLNDVGRGTRWEGTFSLTDSTEYCPTASAGTCSCTQANAVPGVYSEGYKTFLQTYAEAQMSAFETAMGWFYWTWATESAAQWSYRTAWNNGYMPKKAYSPAFKCGDAIPSFGDLPEYY</sequence>
<feature type="compositionally biased region" description="Basic and acidic residues" evidence="18">
    <location>
        <begin position="1"/>
        <end position="20"/>
    </location>
</feature>
<dbReference type="GO" id="GO:0004338">
    <property type="term" value="F:glucan exo-1,3-beta-glucosidase activity"/>
    <property type="evidence" value="ECO:0007669"/>
    <property type="project" value="UniProtKB-EC"/>
</dbReference>
<dbReference type="InterPro" id="IPR001547">
    <property type="entry name" value="Glyco_hydro_5"/>
</dbReference>
<keyword evidence="3" id="KW-1003">Cell membrane</keyword>
<dbReference type="GO" id="GO:0009986">
    <property type="term" value="C:cell surface"/>
    <property type="evidence" value="ECO:0007669"/>
    <property type="project" value="TreeGrafter"/>
</dbReference>
<dbReference type="Gene3D" id="3.20.20.80">
    <property type="entry name" value="Glycosidases"/>
    <property type="match status" value="1"/>
</dbReference>